<feature type="compositionally biased region" description="Basic and acidic residues" evidence="1">
    <location>
        <begin position="289"/>
        <end position="303"/>
    </location>
</feature>
<dbReference type="PANTHER" id="PTHR31286">
    <property type="entry name" value="GLYCINE-RICH CELL WALL STRUCTURAL PROTEIN 1.8-LIKE"/>
    <property type="match status" value="1"/>
</dbReference>
<dbReference type="InterPro" id="IPR025836">
    <property type="entry name" value="Zn_knuckle_CX2CX4HX4C"/>
</dbReference>
<keyword evidence="4" id="KW-1185">Reference proteome</keyword>
<dbReference type="PANTHER" id="PTHR31286:SF178">
    <property type="entry name" value="DUF4283 DOMAIN-CONTAINING PROTEIN"/>
    <property type="match status" value="1"/>
</dbReference>
<feature type="region of interest" description="Disordered" evidence="1">
    <location>
        <begin position="276"/>
        <end position="312"/>
    </location>
</feature>
<reference evidence="5" key="1">
    <citation type="submission" date="2025-08" db="UniProtKB">
        <authorList>
            <consortium name="RefSeq"/>
        </authorList>
    </citation>
    <scope>IDENTIFICATION</scope>
    <source>
        <tissue evidence="5">Leaves</tissue>
    </source>
</reference>
<evidence type="ECO:0000313" key="4">
    <source>
        <dbReference type="Proteomes" id="UP001652660"/>
    </source>
</evidence>
<dbReference type="InterPro" id="IPR040256">
    <property type="entry name" value="At4g02000-like"/>
</dbReference>
<dbReference type="RefSeq" id="XP_071924893.1">
    <property type="nucleotide sequence ID" value="XM_072068792.1"/>
</dbReference>
<protein>
    <recommendedName>
        <fullName evidence="6">CCHC-type domain-containing protein</fullName>
    </recommendedName>
</protein>
<evidence type="ECO:0000313" key="5">
    <source>
        <dbReference type="RefSeq" id="XP_071924893.1"/>
    </source>
</evidence>
<feature type="domain" description="DUF4283" evidence="2">
    <location>
        <begin position="81"/>
        <end position="157"/>
    </location>
</feature>
<accession>A0ABM4VZD0</accession>
<organism evidence="4 5">
    <name type="scientific">Coffea arabica</name>
    <name type="common">Arabian coffee</name>
    <dbReference type="NCBI Taxonomy" id="13443"/>
    <lineage>
        <taxon>Eukaryota</taxon>
        <taxon>Viridiplantae</taxon>
        <taxon>Streptophyta</taxon>
        <taxon>Embryophyta</taxon>
        <taxon>Tracheophyta</taxon>
        <taxon>Spermatophyta</taxon>
        <taxon>Magnoliopsida</taxon>
        <taxon>eudicotyledons</taxon>
        <taxon>Gunneridae</taxon>
        <taxon>Pentapetalae</taxon>
        <taxon>asterids</taxon>
        <taxon>lamiids</taxon>
        <taxon>Gentianales</taxon>
        <taxon>Rubiaceae</taxon>
        <taxon>Ixoroideae</taxon>
        <taxon>Gardenieae complex</taxon>
        <taxon>Bertiereae - Coffeeae clade</taxon>
        <taxon>Coffeeae</taxon>
        <taxon>Coffea</taxon>
    </lineage>
</organism>
<evidence type="ECO:0000259" key="3">
    <source>
        <dbReference type="Pfam" id="PF14392"/>
    </source>
</evidence>
<dbReference type="Proteomes" id="UP001652660">
    <property type="component" value="Chromosome 10c"/>
</dbReference>
<evidence type="ECO:0000259" key="2">
    <source>
        <dbReference type="Pfam" id="PF14111"/>
    </source>
</evidence>
<dbReference type="Pfam" id="PF14392">
    <property type="entry name" value="zf-CCHC_4"/>
    <property type="match status" value="1"/>
</dbReference>
<proteinExistence type="predicted"/>
<name>A0ABM4VZD0_COFAR</name>
<sequence length="339" mass="38612">MSILDSTSTNQLVRGTDKEASKASDWLRICAGVVATGILSVWSVEGIMDSIEEVLRKFKLSEEERVGVCLEEEVVAQSVRECKLSLIGKVWGDKLANIGGIRSFVRVMWPQVRNLRVVEIGRNLFQFLFEKEKDMDMVLNKRPWIYDGQPLILLKWRASLEEDGEALSKTLIWIQLWNVPIHWITKDVGKKIGSIFAIPQGGGKEGKHLKILAEIDLSVPLPRGFMVKSNGVVKWIEFKYEKCPDFCFCCGMVGHSERICGRKGLAKDREPQYGNWLRASYPRSPNRRSRSESEFRGADREESQAQTMSEENAKDKKLLLTYTAAFHEGEGWGLTLRER</sequence>
<dbReference type="GeneID" id="140015957"/>
<dbReference type="InterPro" id="IPR025558">
    <property type="entry name" value="DUF4283"/>
</dbReference>
<evidence type="ECO:0000256" key="1">
    <source>
        <dbReference type="SAM" id="MobiDB-lite"/>
    </source>
</evidence>
<dbReference type="Pfam" id="PF14111">
    <property type="entry name" value="DUF4283"/>
    <property type="match status" value="1"/>
</dbReference>
<feature type="domain" description="Zinc knuckle CX2CX4HX4C" evidence="3">
    <location>
        <begin position="228"/>
        <end position="260"/>
    </location>
</feature>
<evidence type="ECO:0008006" key="6">
    <source>
        <dbReference type="Google" id="ProtNLM"/>
    </source>
</evidence>
<gene>
    <name evidence="5" type="primary">LOC140015957</name>
</gene>